<sequence length="267" mass="27988">MERGVPLRADRGDLIVSTSTQSVGRRPQLAALNPVAKLAAVLPAVVLVLFTRDMATPAVIVIAAALVIIVGARLRPRAILIGGAIILLAGAWTTASFALLTRPEVVAGTPVVIDGWITLHAGALCTGMATSLRLIAMMLLALVGSLGTTTSALVSALVRQGRVPYRFAYGAVAAVRFAPRYRQDLLTIRAAQRARGIIDRRGPVGYLTRTWRSLIPLLAGGARHAERLSLAMDARGFAVWSGVAAIFVITNALGPLTFGTGMAGPGW</sequence>
<dbReference type="AlphaFoldDB" id="A0A3M0I0S8"/>
<dbReference type="InterPro" id="IPR003339">
    <property type="entry name" value="ABC/ECF_trnsptr_transmembrane"/>
</dbReference>
<evidence type="ECO:0000256" key="2">
    <source>
        <dbReference type="ARBA" id="ARBA00022692"/>
    </source>
</evidence>
<keyword evidence="4 5" id="KW-0472">Membrane</keyword>
<evidence type="ECO:0000313" key="7">
    <source>
        <dbReference type="Proteomes" id="UP000270471"/>
    </source>
</evidence>
<dbReference type="PANTHER" id="PTHR33514:SF13">
    <property type="entry name" value="PROTEIN ABCI12, CHLOROPLASTIC"/>
    <property type="match status" value="1"/>
</dbReference>
<evidence type="ECO:0000256" key="3">
    <source>
        <dbReference type="ARBA" id="ARBA00022989"/>
    </source>
</evidence>
<dbReference type="CDD" id="cd16914">
    <property type="entry name" value="EcfT"/>
    <property type="match status" value="1"/>
</dbReference>
<evidence type="ECO:0000313" key="6">
    <source>
        <dbReference type="EMBL" id="RMB82395.1"/>
    </source>
</evidence>
<feature type="transmembrane region" description="Helical" evidence="5">
    <location>
        <begin position="79"/>
        <end position="100"/>
    </location>
</feature>
<comment type="caution">
    <text evidence="6">The sequence shown here is derived from an EMBL/GenBank/DDBJ whole genome shotgun (WGS) entry which is preliminary data.</text>
</comment>
<feature type="transmembrane region" description="Helical" evidence="5">
    <location>
        <begin position="134"/>
        <end position="158"/>
    </location>
</feature>
<organism evidence="6 7">
    <name type="scientific">Streptomyces shenzhenensis</name>
    <dbReference type="NCBI Taxonomy" id="943815"/>
    <lineage>
        <taxon>Bacteria</taxon>
        <taxon>Bacillati</taxon>
        <taxon>Actinomycetota</taxon>
        <taxon>Actinomycetes</taxon>
        <taxon>Kitasatosporales</taxon>
        <taxon>Streptomycetaceae</taxon>
        <taxon>Streptomyces</taxon>
    </lineage>
</organism>
<feature type="transmembrane region" description="Helical" evidence="5">
    <location>
        <begin position="29"/>
        <end position="49"/>
    </location>
</feature>
<dbReference type="OrthoDB" id="92887at2"/>
<keyword evidence="2 5" id="KW-0812">Transmembrane</keyword>
<accession>A0A3M0I0S8</accession>
<gene>
    <name evidence="6" type="ORF">CTZ28_30190</name>
</gene>
<evidence type="ECO:0000256" key="5">
    <source>
        <dbReference type="SAM" id="Phobius"/>
    </source>
</evidence>
<dbReference type="Proteomes" id="UP000270471">
    <property type="component" value="Unassembled WGS sequence"/>
</dbReference>
<dbReference type="GO" id="GO:0005886">
    <property type="term" value="C:plasma membrane"/>
    <property type="evidence" value="ECO:0007669"/>
    <property type="project" value="TreeGrafter"/>
</dbReference>
<keyword evidence="3 5" id="KW-1133">Transmembrane helix</keyword>
<comment type="subcellular location">
    <subcellularLocation>
        <location evidence="1">Membrane</location>
        <topology evidence="1">Multi-pass membrane protein</topology>
    </subcellularLocation>
</comment>
<dbReference type="PANTHER" id="PTHR33514">
    <property type="entry name" value="PROTEIN ABCI12, CHLOROPLASTIC"/>
    <property type="match status" value="1"/>
</dbReference>
<dbReference type="EMBL" id="PENI01000023">
    <property type="protein sequence ID" value="RMB82395.1"/>
    <property type="molecule type" value="Genomic_DNA"/>
</dbReference>
<evidence type="ECO:0000256" key="4">
    <source>
        <dbReference type="ARBA" id="ARBA00023136"/>
    </source>
</evidence>
<evidence type="ECO:0000256" key="1">
    <source>
        <dbReference type="ARBA" id="ARBA00004141"/>
    </source>
</evidence>
<feature type="transmembrane region" description="Helical" evidence="5">
    <location>
        <begin position="55"/>
        <end position="72"/>
    </location>
</feature>
<feature type="transmembrane region" description="Helical" evidence="5">
    <location>
        <begin position="237"/>
        <end position="258"/>
    </location>
</feature>
<proteinExistence type="predicted"/>
<name>A0A3M0I0S8_9ACTN</name>
<dbReference type="Pfam" id="PF02361">
    <property type="entry name" value="CbiQ"/>
    <property type="match status" value="1"/>
</dbReference>
<protein>
    <submittedName>
        <fullName evidence="6">Cobalt ABC transporter permease</fullName>
    </submittedName>
</protein>
<reference evidence="6 7" key="1">
    <citation type="submission" date="2017-11" db="EMBL/GenBank/DDBJ databases">
        <title>Draft genome of actinobacteria isolated from guarana (Paullinia cupana (Mart.) Ducke.</title>
        <authorList>
            <person name="Siqueira K.A."/>
            <person name="Liotti R.G."/>
            <person name="Mendes T.A.O."/>
            <person name="Soares M.A."/>
        </authorList>
    </citation>
    <scope>NUCLEOTIDE SEQUENCE [LARGE SCALE GENOMIC DNA]</scope>
    <source>
        <strain evidence="6 7">193</strain>
    </source>
</reference>
<keyword evidence="7" id="KW-1185">Reference proteome</keyword>